<dbReference type="Pfam" id="PF00004">
    <property type="entry name" value="AAA"/>
    <property type="match status" value="1"/>
</dbReference>
<feature type="compositionally biased region" description="Polar residues" evidence="7">
    <location>
        <begin position="82"/>
        <end position="96"/>
    </location>
</feature>
<name>A0A507R3Z5_MONPU</name>
<dbReference type="InterPro" id="IPR002575">
    <property type="entry name" value="Aminoglycoside_PTrfase"/>
</dbReference>
<dbReference type="InterPro" id="IPR001138">
    <property type="entry name" value="Zn2Cys6_DnaBD"/>
</dbReference>
<dbReference type="SMART" id="SM00066">
    <property type="entry name" value="GAL4"/>
    <property type="match status" value="1"/>
</dbReference>
<dbReference type="Gene3D" id="3.40.50.300">
    <property type="entry name" value="P-loop containing nucleotide triphosphate hydrolases"/>
    <property type="match status" value="1"/>
</dbReference>
<dbReference type="GO" id="GO:0016887">
    <property type="term" value="F:ATP hydrolysis activity"/>
    <property type="evidence" value="ECO:0007669"/>
    <property type="project" value="InterPro"/>
</dbReference>
<dbReference type="SUPFAM" id="SSF56112">
    <property type="entry name" value="Protein kinase-like (PK-like)"/>
    <property type="match status" value="1"/>
</dbReference>
<dbReference type="SMART" id="SM00382">
    <property type="entry name" value="AAA"/>
    <property type="match status" value="1"/>
</dbReference>
<dbReference type="SUPFAM" id="SSF57701">
    <property type="entry name" value="Zn2/Cys6 DNA-binding domain"/>
    <property type="match status" value="1"/>
</dbReference>
<gene>
    <name evidence="9" type="ORF">MPDQ_002248</name>
</gene>
<reference evidence="9 10" key="1">
    <citation type="submission" date="2019-06" db="EMBL/GenBank/DDBJ databases">
        <title>Wine fermentation using esterase from Monascus purpureus.</title>
        <authorList>
            <person name="Geng C."/>
            <person name="Zhang Y."/>
        </authorList>
    </citation>
    <scope>NUCLEOTIDE SEQUENCE [LARGE SCALE GENOMIC DNA]</scope>
    <source>
        <strain evidence="9">HQ1</strain>
    </source>
</reference>
<dbReference type="STRING" id="5098.A0A507R3Z5"/>
<dbReference type="CDD" id="cd05120">
    <property type="entry name" value="APH_ChoK_like"/>
    <property type="match status" value="1"/>
</dbReference>
<evidence type="ECO:0000256" key="4">
    <source>
        <dbReference type="ARBA" id="ARBA00023125"/>
    </source>
</evidence>
<dbReference type="Gene3D" id="4.10.240.10">
    <property type="entry name" value="Zn(2)-C6 fungal-type DNA-binding domain"/>
    <property type="match status" value="1"/>
</dbReference>
<dbReference type="EMBL" id="VIFY01000017">
    <property type="protein sequence ID" value="TQB75630.1"/>
    <property type="molecule type" value="Genomic_DNA"/>
</dbReference>
<keyword evidence="10" id="KW-1185">Reference proteome</keyword>
<dbReference type="CDD" id="cd12148">
    <property type="entry name" value="fungal_TF_MHR"/>
    <property type="match status" value="1"/>
</dbReference>
<dbReference type="GO" id="GO:0008270">
    <property type="term" value="F:zinc ion binding"/>
    <property type="evidence" value="ECO:0007669"/>
    <property type="project" value="InterPro"/>
</dbReference>
<dbReference type="InterPro" id="IPR050613">
    <property type="entry name" value="Sec_Metabolite_Reg"/>
</dbReference>
<sequence length="1246" mass="139423">MAATCAGPPLANGLQPLSCLRCAHRKVRCDRVAPCNNCIKHNAACEFPLPKSEKRRRRKMVIASPPQKKLRSRTLSAGVESPSGSLQGRATDSPQCAPNPPRERADIAAGPDSHLVVFGNQSRYFEGELWTKIGRELDAGSIFPHSDSEQEEEKEEKIHNEDKDRFTFNTGTGYRASGLPLGLLRERFSLKTPYPNPEHFRQLWQIYLSNVHPVTMILHAPSASETLAEAVKGHGHAPKETEALLFATMACALVSITDAACMRLLGEKRSVLLSMYLHGCERALARANLLISCNLGVLQAYMLYLVAIGPHVDPSEVWNLTGIAKRNAQRLGLHQKISTAELTPFEVEMRRRLWSQIVMQDTISAQSVGLHWPNPDCEMTAPSNVNDADLSPHMKDPPKSRVGPTDMIFVNLLYRVMDFMGQVNCGKRPWAPPAVETRRSAVNQLYRAEREKAVADMEEELELEVLRYCDMLNPVHFYTVIVARLTLCKMRYKMLQSCQCGKDRVDYTEKNREEIFSAALKVLEYENKWSNQISIQGFLWHGHQHFAWPCLIHILEDLRTHPHEEQADKAWEQIRIFYDIRPDLYQSSQSRLGPLYSGINKMAVEAWQIRETQASESGHTLASPAYITVLRQQKHSAKLTRDAEKSHYPSPVSVLQATREQATSQGLLSMSCNFEQESACWPAWTGSTLPASNLASNPPGNCVNLLEPIFDQEIFMSVGGHNSNRIYQPQILMPPLDQYTTGGRVECAVADLQDVVWSPNSFDQLQIPKDTKHLLVSVASSRLRSRNEPTFDDFLAREGRGLNVLLYGQPGVGKTFTVKATSERFGIPLYSISAGELIADHGDPLQLDQALGRIVRIAHHFNAMLLLDEADVFMESRSASNASYNRLVTIFLRKLDHSVITGPKLTVFGFTSTALGASGNNSPQPSGARPPFPSTITPLLGLVLPMSSNSINKIRGHLRLSLSCLPSEKEVYFQESSFFVRYGIEKLPSPGKIRSLQKTSYLGDPPPMRFPETGLLVKFGHGISVAEGQCLWAIRRLLRNSVPVPELYGWIEDGDETFIYMELIDGDTLQERWDSLSGRDRARLCEELRDIITSLRRLEQSPSEKFIGRVGGQPLSDVTFSGVEAGPFPAVKDFNDWFSALPKQGFTGATFDDPFRSRLADDVPVCFTHGDLHPSNILITSSGTPHILALVDFHQSGWLPAYWEYCKALLTCCIGDEWETLYIPMFLEPYPDCFKAYSFYAGALGC</sequence>
<dbReference type="InterPro" id="IPR007219">
    <property type="entry name" value="XnlR_reg_dom"/>
</dbReference>
<evidence type="ECO:0000313" key="10">
    <source>
        <dbReference type="Proteomes" id="UP000319663"/>
    </source>
</evidence>
<dbReference type="PROSITE" id="PS50048">
    <property type="entry name" value="ZN2_CY6_FUNGAL_2"/>
    <property type="match status" value="1"/>
</dbReference>
<evidence type="ECO:0000256" key="5">
    <source>
        <dbReference type="ARBA" id="ARBA00023163"/>
    </source>
</evidence>
<protein>
    <recommendedName>
        <fullName evidence="8">Zn(2)-C6 fungal-type domain-containing protein</fullName>
    </recommendedName>
</protein>
<proteinExistence type="predicted"/>
<dbReference type="InterPro" id="IPR036864">
    <property type="entry name" value="Zn2-C6_fun-type_DNA-bd_sf"/>
</dbReference>
<dbReference type="PANTHER" id="PTHR31001">
    <property type="entry name" value="UNCHARACTERIZED TRANSCRIPTIONAL REGULATORY PROTEIN"/>
    <property type="match status" value="1"/>
</dbReference>
<dbReference type="PANTHER" id="PTHR31001:SF85">
    <property type="entry name" value="ZN(II)2CYS6 TRANSCRIPTION FACTOR (EUROFUNG)"/>
    <property type="match status" value="1"/>
</dbReference>
<comment type="caution">
    <text evidence="9">The sequence shown here is derived from an EMBL/GenBank/DDBJ whole genome shotgun (WGS) entry which is preliminary data.</text>
</comment>
<evidence type="ECO:0000256" key="2">
    <source>
        <dbReference type="ARBA" id="ARBA00022723"/>
    </source>
</evidence>
<dbReference type="AlphaFoldDB" id="A0A507R3Z5"/>
<dbReference type="PROSITE" id="PS00463">
    <property type="entry name" value="ZN2_CY6_FUNGAL_1"/>
    <property type="match status" value="1"/>
</dbReference>
<keyword evidence="3" id="KW-0805">Transcription regulation</keyword>
<keyword evidence="5" id="KW-0804">Transcription</keyword>
<dbReference type="InterPro" id="IPR003593">
    <property type="entry name" value="AAA+_ATPase"/>
</dbReference>
<dbReference type="GO" id="GO:0000981">
    <property type="term" value="F:DNA-binding transcription factor activity, RNA polymerase II-specific"/>
    <property type="evidence" value="ECO:0007669"/>
    <property type="project" value="InterPro"/>
</dbReference>
<evidence type="ECO:0000256" key="7">
    <source>
        <dbReference type="SAM" id="MobiDB-lite"/>
    </source>
</evidence>
<evidence type="ECO:0000256" key="6">
    <source>
        <dbReference type="ARBA" id="ARBA00023242"/>
    </source>
</evidence>
<dbReference type="Pfam" id="PF04082">
    <property type="entry name" value="Fungal_trans"/>
    <property type="match status" value="1"/>
</dbReference>
<dbReference type="Pfam" id="PF00172">
    <property type="entry name" value="Zn_clus"/>
    <property type="match status" value="1"/>
</dbReference>
<feature type="region of interest" description="Disordered" evidence="7">
    <location>
        <begin position="55"/>
        <end position="107"/>
    </location>
</feature>
<evidence type="ECO:0000259" key="8">
    <source>
        <dbReference type="PROSITE" id="PS50048"/>
    </source>
</evidence>
<dbReference type="SUPFAM" id="SSF52540">
    <property type="entry name" value="P-loop containing nucleoside triphosphate hydrolases"/>
    <property type="match status" value="1"/>
</dbReference>
<keyword evidence="4" id="KW-0238">DNA-binding</keyword>
<comment type="subcellular location">
    <subcellularLocation>
        <location evidence="1">Nucleus</location>
    </subcellularLocation>
</comment>
<evidence type="ECO:0000256" key="3">
    <source>
        <dbReference type="ARBA" id="ARBA00023015"/>
    </source>
</evidence>
<dbReference type="Proteomes" id="UP000319663">
    <property type="component" value="Unassembled WGS sequence"/>
</dbReference>
<feature type="domain" description="Zn(2)-C6 fungal-type" evidence="8">
    <location>
        <begin position="18"/>
        <end position="47"/>
    </location>
</feature>
<organism evidence="9 10">
    <name type="scientific">Monascus purpureus</name>
    <name type="common">Red mold</name>
    <name type="synonym">Monascus anka</name>
    <dbReference type="NCBI Taxonomy" id="5098"/>
    <lineage>
        <taxon>Eukaryota</taxon>
        <taxon>Fungi</taxon>
        <taxon>Dikarya</taxon>
        <taxon>Ascomycota</taxon>
        <taxon>Pezizomycotina</taxon>
        <taxon>Eurotiomycetes</taxon>
        <taxon>Eurotiomycetidae</taxon>
        <taxon>Eurotiales</taxon>
        <taxon>Aspergillaceae</taxon>
        <taxon>Monascus</taxon>
    </lineage>
</organism>
<dbReference type="CDD" id="cd00067">
    <property type="entry name" value="GAL4"/>
    <property type="match status" value="1"/>
</dbReference>
<dbReference type="GO" id="GO:0006351">
    <property type="term" value="P:DNA-templated transcription"/>
    <property type="evidence" value="ECO:0007669"/>
    <property type="project" value="InterPro"/>
</dbReference>
<keyword evidence="2" id="KW-0479">Metal-binding</keyword>
<dbReference type="GO" id="GO:0003677">
    <property type="term" value="F:DNA binding"/>
    <property type="evidence" value="ECO:0007669"/>
    <property type="project" value="UniProtKB-KW"/>
</dbReference>
<dbReference type="InterPro" id="IPR003959">
    <property type="entry name" value="ATPase_AAA_core"/>
</dbReference>
<accession>A0A507R3Z5</accession>
<dbReference type="GO" id="GO:0005524">
    <property type="term" value="F:ATP binding"/>
    <property type="evidence" value="ECO:0007669"/>
    <property type="project" value="InterPro"/>
</dbReference>
<dbReference type="InterPro" id="IPR027417">
    <property type="entry name" value="P-loop_NTPase"/>
</dbReference>
<dbReference type="Pfam" id="PF01636">
    <property type="entry name" value="APH"/>
    <property type="match status" value="1"/>
</dbReference>
<dbReference type="InterPro" id="IPR011009">
    <property type="entry name" value="Kinase-like_dom_sf"/>
</dbReference>
<keyword evidence="6" id="KW-0539">Nucleus</keyword>
<dbReference type="Gene3D" id="3.90.1200.10">
    <property type="match status" value="1"/>
</dbReference>
<dbReference type="GO" id="GO:0005634">
    <property type="term" value="C:nucleus"/>
    <property type="evidence" value="ECO:0007669"/>
    <property type="project" value="UniProtKB-SubCell"/>
</dbReference>
<dbReference type="SMART" id="SM00906">
    <property type="entry name" value="Fungal_trans"/>
    <property type="match status" value="1"/>
</dbReference>
<evidence type="ECO:0000313" key="9">
    <source>
        <dbReference type="EMBL" id="TQB75630.1"/>
    </source>
</evidence>
<evidence type="ECO:0000256" key="1">
    <source>
        <dbReference type="ARBA" id="ARBA00004123"/>
    </source>
</evidence>